<sequence length="70" mass="8197">MKKQCYICTQTDKTIEWKDRDLLKRFLSADYKILSPRITGSCAKCQRRIAKAIKRARTMGIVPYSPFIIK</sequence>
<dbReference type="HAMAP" id="MF_00270">
    <property type="entry name" value="Ribosomal_bS18"/>
    <property type="match status" value="1"/>
</dbReference>
<dbReference type="Pfam" id="PF01084">
    <property type="entry name" value="Ribosomal_S18"/>
    <property type="match status" value="1"/>
</dbReference>
<keyword evidence="3 4" id="KW-0687">Ribonucleoprotein</keyword>
<gene>
    <name evidence="4 6" type="primary">rpsR</name>
    <name evidence="6" type="ORF">F4X82_02540</name>
</gene>
<comment type="similarity">
    <text evidence="1 4 5">Belongs to the bacterial ribosomal protein bS18 family.</text>
</comment>
<dbReference type="AlphaFoldDB" id="A0A845DAI4"/>
<accession>A0A845DAI4</accession>
<dbReference type="Gene3D" id="4.10.640.10">
    <property type="entry name" value="Ribosomal protein S18"/>
    <property type="match status" value="1"/>
</dbReference>
<proteinExistence type="inferred from homology"/>
<evidence type="ECO:0000313" key="6">
    <source>
        <dbReference type="EMBL" id="MYE38367.1"/>
    </source>
</evidence>
<dbReference type="InterPro" id="IPR001648">
    <property type="entry name" value="Ribosomal_bS18"/>
</dbReference>
<evidence type="ECO:0000256" key="1">
    <source>
        <dbReference type="ARBA" id="ARBA00005589"/>
    </source>
</evidence>
<evidence type="ECO:0000313" key="7">
    <source>
        <dbReference type="Proteomes" id="UP000449092"/>
    </source>
</evidence>
<dbReference type="PRINTS" id="PR00974">
    <property type="entry name" value="RIBOSOMALS18"/>
</dbReference>
<organism evidence="6 7">
    <name type="scientific">Candidatus Spechtbacteria bacterium SB0662_bin_43</name>
    <dbReference type="NCBI Taxonomy" id="2604897"/>
    <lineage>
        <taxon>Bacteria</taxon>
        <taxon>Candidatus Spechtiibacteriota</taxon>
    </lineage>
</organism>
<protein>
    <recommendedName>
        <fullName evidence="4">Small ribosomal subunit protein bS18</fullName>
    </recommendedName>
</protein>
<dbReference type="EMBL" id="VXOY01000021">
    <property type="protein sequence ID" value="MYE38367.1"/>
    <property type="molecule type" value="Genomic_DNA"/>
</dbReference>
<dbReference type="GO" id="GO:0003735">
    <property type="term" value="F:structural constituent of ribosome"/>
    <property type="evidence" value="ECO:0007669"/>
    <property type="project" value="InterPro"/>
</dbReference>
<dbReference type="NCBIfam" id="TIGR00165">
    <property type="entry name" value="S18"/>
    <property type="match status" value="1"/>
</dbReference>
<evidence type="ECO:0000256" key="2">
    <source>
        <dbReference type="ARBA" id="ARBA00022980"/>
    </source>
</evidence>
<name>A0A845DAI4_9BACT</name>
<reference evidence="6 7" key="1">
    <citation type="submission" date="2019-09" db="EMBL/GenBank/DDBJ databases">
        <title>Characterisation of the sponge microbiome using genome-centric metagenomics.</title>
        <authorList>
            <person name="Engelberts J.P."/>
            <person name="Robbins S.J."/>
            <person name="De Goeij J.M."/>
            <person name="Aranda M."/>
            <person name="Bell S.C."/>
            <person name="Webster N.S."/>
        </authorList>
    </citation>
    <scope>NUCLEOTIDE SEQUENCE [LARGE SCALE GENOMIC DNA]</scope>
    <source>
        <strain evidence="6">SB0662_bin_43</strain>
    </source>
</reference>
<dbReference type="GO" id="GO:0006412">
    <property type="term" value="P:translation"/>
    <property type="evidence" value="ECO:0007669"/>
    <property type="project" value="UniProtKB-UniRule"/>
</dbReference>
<evidence type="ECO:0000256" key="3">
    <source>
        <dbReference type="ARBA" id="ARBA00023274"/>
    </source>
</evidence>
<evidence type="ECO:0000256" key="4">
    <source>
        <dbReference type="HAMAP-Rule" id="MF_00270"/>
    </source>
</evidence>
<dbReference type="SUPFAM" id="SSF46911">
    <property type="entry name" value="Ribosomal protein S18"/>
    <property type="match status" value="1"/>
</dbReference>
<keyword evidence="2 4" id="KW-0689">Ribosomal protein</keyword>
<dbReference type="InterPro" id="IPR036870">
    <property type="entry name" value="Ribosomal_bS18_sf"/>
</dbReference>
<comment type="function">
    <text evidence="4">Binds as a heterodimer with protein bS6 to the central domain of the 16S rRNA, where it helps stabilize the platform of the 30S subunit.</text>
</comment>
<dbReference type="PANTHER" id="PTHR13479">
    <property type="entry name" value="30S RIBOSOMAL PROTEIN S18"/>
    <property type="match status" value="1"/>
</dbReference>
<evidence type="ECO:0000256" key="5">
    <source>
        <dbReference type="RuleBase" id="RU003910"/>
    </source>
</evidence>
<dbReference type="GO" id="GO:0005840">
    <property type="term" value="C:ribosome"/>
    <property type="evidence" value="ECO:0007669"/>
    <property type="project" value="UniProtKB-KW"/>
</dbReference>
<dbReference type="GO" id="GO:1990904">
    <property type="term" value="C:ribonucleoprotein complex"/>
    <property type="evidence" value="ECO:0007669"/>
    <property type="project" value="UniProtKB-KW"/>
</dbReference>
<keyword evidence="4" id="KW-0699">rRNA-binding</keyword>
<dbReference type="GO" id="GO:0070181">
    <property type="term" value="F:small ribosomal subunit rRNA binding"/>
    <property type="evidence" value="ECO:0007669"/>
    <property type="project" value="TreeGrafter"/>
</dbReference>
<dbReference type="PANTHER" id="PTHR13479:SF40">
    <property type="entry name" value="SMALL RIBOSOMAL SUBUNIT PROTEIN BS18M"/>
    <property type="match status" value="1"/>
</dbReference>
<comment type="subunit">
    <text evidence="4">Part of the 30S ribosomal subunit. Forms a tight heterodimer with protein bS6.</text>
</comment>
<keyword evidence="4" id="KW-0694">RNA-binding</keyword>
<dbReference type="Proteomes" id="UP000449092">
    <property type="component" value="Unassembled WGS sequence"/>
</dbReference>
<comment type="caution">
    <text evidence="6">The sequence shown here is derived from an EMBL/GenBank/DDBJ whole genome shotgun (WGS) entry which is preliminary data.</text>
</comment>